<keyword evidence="4" id="KW-0408">Iron</keyword>
<comment type="cofactor">
    <cofactor evidence="1">
        <name>[4Fe-4S] cluster</name>
        <dbReference type="ChEBI" id="CHEBI:49883"/>
    </cofactor>
</comment>
<dbReference type="SFLD" id="SFLDS00029">
    <property type="entry name" value="Radical_SAM"/>
    <property type="match status" value="1"/>
</dbReference>
<feature type="domain" description="Radical SAM core" evidence="6">
    <location>
        <begin position="9"/>
        <end position="241"/>
    </location>
</feature>
<dbReference type="eggNOG" id="COG1032">
    <property type="taxonomic scope" value="Bacteria"/>
</dbReference>
<evidence type="ECO:0000259" key="6">
    <source>
        <dbReference type="PROSITE" id="PS51918"/>
    </source>
</evidence>
<dbReference type="InterPro" id="IPR013785">
    <property type="entry name" value="Aldolase_TIM"/>
</dbReference>
<sequence length="289" mass="32105">MRYEQPLFRPPSEAYSLILQATIGCSHNACSFCSMYKGKKFRVRSLEEMAEDIRMAKERYGYVEKVFLADGDALAMETDHLLELLQLVREGFPKARQISVYAGPKNILAKSEEELRSIREAGVSLAYFGLESGDEEVLKEVKKGATPEEMAKAGKKIQLAGIDLSVTVILGLGGRHRWREHALQTAKVASEINPRYLAALTLMVDKRTPLGKKVASGEFAVPSAAESLLELKTLIENLEVDDCLFRSNHASNYLAVGGALPKDRKSMISAIEQALRDQRLLKDEAFRGL</sequence>
<dbReference type="GO" id="GO:0046872">
    <property type="term" value="F:metal ion binding"/>
    <property type="evidence" value="ECO:0007669"/>
    <property type="project" value="UniProtKB-KW"/>
</dbReference>
<dbReference type="EMBL" id="ACJM01000007">
    <property type="protein sequence ID" value="EEG77441.1"/>
    <property type="molecule type" value="Genomic_DNA"/>
</dbReference>
<dbReference type="PROSITE" id="PS51257">
    <property type="entry name" value="PROKAR_LIPOPROTEIN"/>
    <property type="match status" value="1"/>
</dbReference>
<evidence type="ECO:0000256" key="3">
    <source>
        <dbReference type="ARBA" id="ARBA00022723"/>
    </source>
</evidence>
<comment type="caution">
    <text evidence="7">The sequence shown here is derived from an EMBL/GenBank/DDBJ whole genome shotgun (WGS) entry which is preliminary data.</text>
</comment>
<dbReference type="CDD" id="cd01335">
    <property type="entry name" value="Radical_SAM"/>
    <property type="match status" value="1"/>
</dbReference>
<keyword evidence="3" id="KW-0479">Metal-binding</keyword>
<keyword evidence="2" id="KW-0949">S-adenosyl-L-methionine</keyword>
<protein>
    <submittedName>
        <fullName evidence="7">Radical SAM domain protein</fullName>
    </submittedName>
</protein>
<name>C0GGK0_DETAL</name>
<keyword evidence="5" id="KW-0411">Iron-sulfur</keyword>
<evidence type="ECO:0000256" key="4">
    <source>
        <dbReference type="ARBA" id="ARBA00023004"/>
    </source>
</evidence>
<dbReference type="OrthoDB" id="9777636at2"/>
<dbReference type="SMART" id="SM00729">
    <property type="entry name" value="Elp3"/>
    <property type="match status" value="1"/>
</dbReference>
<evidence type="ECO:0000256" key="1">
    <source>
        <dbReference type="ARBA" id="ARBA00001966"/>
    </source>
</evidence>
<dbReference type="PROSITE" id="PS51918">
    <property type="entry name" value="RADICAL_SAM"/>
    <property type="match status" value="1"/>
</dbReference>
<dbReference type="InterPro" id="IPR051198">
    <property type="entry name" value="BchE-like"/>
</dbReference>
<dbReference type="PANTHER" id="PTHR43409">
    <property type="entry name" value="ANAEROBIC MAGNESIUM-PROTOPORPHYRIN IX MONOMETHYL ESTER CYCLASE-RELATED"/>
    <property type="match status" value="1"/>
</dbReference>
<dbReference type="SFLD" id="SFLDG01095">
    <property type="entry name" value="Uncharacterised_Radical_SAM_Su"/>
    <property type="match status" value="1"/>
</dbReference>
<keyword evidence="8" id="KW-1185">Reference proteome</keyword>
<dbReference type="Proteomes" id="UP000006443">
    <property type="component" value="Unassembled WGS sequence"/>
</dbReference>
<organism evidence="7 8">
    <name type="scientific">Dethiobacter alkaliphilus AHT 1</name>
    <dbReference type="NCBI Taxonomy" id="555088"/>
    <lineage>
        <taxon>Bacteria</taxon>
        <taxon>Bacillati</taxon>
        <taxon>Bacillota</taxon>
        <taxon>Dethiobacteria</taxon>
        <taxon>Dethiobacterales</taxon>
        <taxon>Dethiobacteraceae</taxon>
        <taxon>Dethiobacter</taxon>
    </lineage>
</organism>
<dbReference type="InterPro" id="IPR007197">
    <property type="entry name" value="rSAM"/>
</dbReference>
<proteinExistence type="predicted"/>
<evidence type="ECO:0000256" key="2">
    <source>
        <dbReference type="ARBA" id="ARBA00022691"/>
    </source>
</evidence>
<evidence type="ECO:0000313" key="8">
    <source>
        <dbReference type="Proteomes" id="UP000006443"/>
    </source>
</evidence>
<dbReference type="Pfam" id="PF04055">
    <property type="entry name" value="Radical_SAM"/>
    <property type="match status" value="1"/>
</dbReference>
<accession>C0GGK0</accession>
<dbReference type="SFLD" id="SFLDG01082">
    <property type="entry name" value="B12-binding_domain_containing"/>
    <property type="match status" value="1"/>
</dbReference>
<evidence type="ECO:0000256" key="5">
    <source>
        <dbReference type="ARBA" id="ARBA00023014"/>
    </source>
</evidence>
<reference evidence="7 8" key="1">
    <citation type="submission" date="2009-02" db="EMBL/GenBank/DDBJ databases">
        <title>Sequencing of the draft genome and assembly of Dethiobacter alkaliphilus AHT 1.</title>
        <authorList>
            <consortium name="US DOE Joint Genome Institute (JGI-PGF)"/>
            <person name="Lucas S."/>
            <person name="Copeland A."/>
            <person name="Lapidus A."/>
            <person name="Glavina del Rio T."/>
            <person name="Dalin E."/>
            <person name="Tice H."/>
            <person name="Bruce D."/>
            <person name="Goodwin L."/>
            <person name="Pitluck S."/>
            <person name="Larimer F."/>
            <person name="Land M.L."/>
            <person name="Hauser L."/>
            <person name="Muyzer G."/>
        </authorList>
    </citation>
    <scope>NUCLEOTIDE SEQUENCE [LARGE SCALE GENOMIC DNA]</scope>
    <source>
        <strain evidence="7 8">AHT 1</strain>
    </source>
</reference>
<dbReference type="InterPro" id="IPR006638">
    <property type="entry name" value="Elp3/MiaA/NifB-like_rSAM"/>
</dbReference>
<dbReference type="SUPFAM" id="SSF102114">
    <property type="entry name" value="Radical SAM enzymes"/>
    <property type="match status" value="1"/>
</dbReference>
<dbReference type="PANTHER" id="PTHR43409:SF4">
    <property type="entry name" value="RADICAL SAM SUPERFAMILY PROTEIN"/>
    <property type="match status" value="1"/>
</dbReference>
<dbReference type="AlphaFoldDB" id="C0GGK0"/>
<dbReference type="Gene3D" id="3.20.20.70">
    <property type="entry name" value="Aldolase class I"/>
    <property type="match status" value="1"/>
</dbReference>
<gene>
    <name evidence="7" type="ORF">DealDRAFT_1564</name>
</gene>
<dbReference type="GO" id="GO:0051536">
    <property type="term" value="F:iron-sulfur cluster binding"/>
    <property type="evidence" value="ECO:0007669"/>
    <property type="project" value="UniProtKB-KW"/>
</dbReference>
<evidence type="ECO:0000313" key="7">
    <source>
        <dbReference type="EMBL" id="EEG77441.1"/>
    </source>
</evidence>
<dbReference type="InterPro" id="IPR058240">
    <property type="entry name" value="rSAM_sf"/>
</dbReference>
<dbReference type="GO" id="GO:0003824">
    <property type="term" value="F:catalytic activity"/>
    <property type="evidence" value="ECO:0007669"/>
    <property type="project" value="InterPro"/>
</dbReference>